<dbReference type="InterPro" id="IPR036236">
    <property type="entry name" value="Znf_C2H2_sf"/>
</dbReference>
<keyword evidence="9" id="KW-0238">DNA-binding</keyword>
<dbReference type="PROSITE" id="PS50157">
    <property type="entry name" value="ZINC_FINGER_C2H2_2"/>
    <property type="match status" value="2"/>
</dbReference>
<feature type="domain" description="C2H2-type" evidence="14">
    <location>
        <begin position="18"/>
        <end position="45"/>
    </location>
</feature>
<keyword evidence="11" id="KW-0539">Nucleus</keyword>
<dbReference type="PANTHER" id="PTHR23235">
    <property type="entry name" value="KRUEPPEL-LIKE TRANSCRIPTION FACTOR"/>
    <property type="match status" value="1"/>
</dbReference>
<comment type="subcellular location">
    <subcellularLocation>
        <location evidence="1">Nucleus</location>
    </subcellularLocation>
</comment>
<evidence type="ECO:0000256" key="5">
    <source>
        <dbReference type="ARBA" id="ARBA00022737"/>
    </source>
</evidence>
<evidence type="ECO:0000313" key="16">
    <source>
        <dbReference type="Proteomes" id="UP001497623"/>
    </source>
</evidence>
<feature type="region of interest" description="Disordered" evidence="13">
    <location>
        <begin position="44"/>
        <end position="72"/>
    </location>
</feature>
<dbReference type="Gene3D" id="3.30.160.60">
    <property type="entry name" value="Classic Zinc Finger"/>
    <property type="match status" value="3"/>
</dbReference>
<name>A0AAV2RDX2_MEGNR</name>
<dbReference type="InterPro" id="IPR013087">
    <property type="entry name" value="Znf_C2H2_type"/>
</dbReference>
<dbReference type="PANTHER" id="PTHR23235:SF120">
    <property type="entry name" value="KRUPPEL-LIKE FACTOR 15"/>
    <property type="match status" value="1"/>
</dbReference>
<comment type="similarity">
    <text evidence="2">Belongs to the krueppel C2H2-type zinc-finger protein family.</text>
</comment>
<evidence type="ECO:0000313" key="15">
    <source>
        <dbReference type="EMBL" id="CAL4121073.1"/>
    </source>
</evidence>
<keyword evidence="8" id="KW-0805">Transcription regulation</keyword>
<keyword evidence="16" id="KW-1185">Reference proteome</keyword>
<dbReference type="FunFam" id="3.30.160.60:FF:000540">
    <property type="entry name" value="zinc finger protein 263 isoform X1"/>
    <property type="match status" value="1"/>
</dbReference>
<evidence type="ECO:0000256" key="3">
    <source>
        <dbReference type="ARBA" id="ARBA00022553"/>
    </source>
</evidence>
<evidence type="ECO:0000256" key="13">
    <source>
        <dbReference type="SAM" id="MobiDB-lite"/>
    </source>
</evidence>
<evidence type="ECO:0000256" key="11">
    <source>
        <dbReference type="ARBA" id="ARBA00023242"/>
    </source>
</evidence>
<reference evidence="15 16" key="1">
    <citation type="submission" date="2024-05" db="EMBL/GenBank/DDBJ databases">
        <authorList>
            <person name="Wallberg A."/>
        </authorList>
    </citation>
    <scope>NUCLEOTIDE SEQUENCE [LARGE SCALE GENOMIC DNA]</scope>
</reference>
<evidence type="ECO:0000256" key="4">
    <source>
        <dbReference type="ARBA" id="ARBA00022723"/>
    </source>
</evidence>
<evidence type="ECO:0000256" key="1">
    <source>
        <dbReference type="ARBA" id="ARBA00004123"/>
    </source>
</evidence>
<organism evidence="15 16">
    <name type="scientific">Meganyctiphanes norvegica</name>
    <name type="common">Northern krill</name>
    <name type="synonym">Thysanopoda norvegica</name>
    <dbReference type="NCBI Taxonomy" id="48144"/>
    <lineage>
        <taxon>Eukaryota</taxon>
        <taxon>Metazoa</taxon>
        <taxon>Ecdysozoa</taxon>
        <taxon>Arthropoda</taxon>
        <taxon>Crustacea</taxon>
        <taxon>Multicrustacea</taxon>
        <taxon>Malacostraca</taxon>
        <taxon>Eumalacostraca</taxon>
        <taxon>Eucarida</taxon>
        <taxon>Euphausiacea</taxon>
        <taxon>Euphausiidae</taxon>
        <taxon>Meganyctiphanes</taxon>
    </lineage>
</organism>
<protein>
    <recommendedName>
        <fullName evidence="14">C2H2-type domain-containing protein</fullName>
    </recommendedName>
</protein>
<comment type="caution">
    <text evidence="15">The sequence shown here is derived from an EMBL/GenBank/DDBJ whole genome shotgun (WGS) entry which is preliminary data.</text>
</comment>
<evidence type="ECO:0000256" key="7">
    <source>
        <dbReference type="ARBA" id="ARBA00022833"/>
    </source>
</evidence>
<evidence type="ECO:0000256" key="8">
    <source>
        <dbReference type="ARBA" id="ARBA00023015"/>
    </source>
</evidence>
<evidence type="ECO:0000256" key="6">
    <source>
        <dbReference type="ARBA" id="ARBA00022771"/>
    </source>
</evidence>
<dbReference type="EMBL" id="CAXKWB010018591">
    <property type="protein sequence ID" value="CAL4121073.1"/>
    <property type="molecule type" value="Genomic_DNA"/>
</dbReference>
<dbReference type="SUPFAM" id="SSF57667">
    <property type="entry name" value="beta-beta-alpha zinc fingers"/>
    <property type="match status" value="2"/>
</dbReference>
<accession>A0AAV2RDX2</accession>
<keyword evidence="3" id="KW-0597">Phosphoprotein</keyword>
<dbReference type="GO" id="GO:0005634">
    <property type="term" value="C:nucleus"/>
    <property type="evidence" value="ECO:0007669"/>
    <property type="project" value="UniProtKB-SubCell"/>
</dbReference>
<gene>
    <name evidence="15" type="ORF">MNOR_LOCUS22264</name>
</gene>
<dbReference type="GO" id="GO:0000978">
    <property type="term" value="F:RNA polymerase II cis-regulatory region sequence-specific DNA binding"/>
    <property type="evidence" value="ECO:0007669"/>
    <property type="project" value="TreeGrafter"/>
</dbReference>
<keyword evidence="10" id="KW-0804">Transcription</keyword>
<dbReference type="Proteomes" id="UP001497623">
    <property type="component" value="Unassembled WGS sequence"/>
</dbReference>
<evidence type="ECO:0000256" key="12">
    <source>
        <dbReference type="PROSITE-ProRule" id="PRU00042"/>
    </source>
</evidence>
<proteinExistence type="inferred from homology"/>
<evidence type="ECO:0000256" key="10">
    <source>
        <dbReference type="ARBA" id="ARBA00023163"/>
    </source>
</evidence>
<dbReference type="GO" id="GO:0008270">
    <property type="term" value="F:zinc ion binding"/>
    <property type="evidence" value="ECO:0007669"/>
    <property type="project" value="UniProtKB-KW"/>
</dbReference>
<keyword evidence="5" id="KW-0677">Repeat</keyword>
<evidence type="ECO:0000256" key="2">
    <source>
        <dbReference type="ARBA" id="ARBA00006991"/>
    </source>
</evidence>
<dbReference type="GO" id="GO:0000981">
    <property type="term" value="F:DNA-binding transcription factor activity, RNA polymerase II-specific"/>
    <property type="evidence" value="ECO:0007669"/>
    <property type="project" value="TreeGrafter"/>
</dbReference>
<feature type="compositionally biased region" description="Polar residues" evidence="13">
    <location>
        <begin position="47"/>
        <end position="67"/>
    </location>
</feature>
<keyword evidence="4" id="KW-0479">Metal-binding</keyword>
<dbReference type="PROSITE" id="PS00028">
    <property type="entry name" value="ZINC_FINGER_C2H2_1"/>
    <property type="match status" value="2"/>
</dbReference>
<dbReference type="FunFam" id="3.30.160.60:FF:002343">
    <property type="entry name" value="Zinc finger protein 33A"/>
    <property type="match status" value="1"/>
</dbReference>
<keyword evidence="7" id="KW-0862">Zinc</keyword>
<dbReference type="Pfam" id="PF00096">
    <property type="entry name" value="zf-C2H2"/>
    <property type="match status" value="2"/>
</dbReference>
<feature type="non-terminal residue" evidence="15">
    <location>
        <position position="103"/>
    </location>
</feature>
<dbReference type="SMART" id="SM00355">
    <property type="entry name" value="ZnF_C2H2"/>
    <property type="match status" value="3"/>
</dbReference>
<dbReference type="AlphaFoldDB" id="A0AAV2RDX2"/>
<keyword evidence="6 12" id="KW-0863">Zinc-finger</keyword>
<evidence type="ECO:0000259" key="14">
    <source>
        <dbReference type="PROSITE" id="PS50157"/>
    </source>
</evidence>
<evidence type="ECO:0000256" key="9">
    <source>
        <dbReference type="ARBA" id="ARBA00023125"/>
    </source>
</evidence>
<sequence>MQPLPYLEYPSVYWDKPFQCNQCDKAFIKKRDLITHQMTHTGEKPYQCNQLRDSSQSSHLKTHQMSHTGEKPYQCNQCDKAFSRNSNLKIHQRTHTGEKPYQC</sequence>
<feature type="domain" description="C2H2-type" evidence="14">
    <location>
        <begin position="73"/>
        <end position="100"/>
    </location>
</feature>